<proteinExistence type="predicted"/>
<protein>
    <submittedName>
        <fullName evidence="1">Uncharacterized protein</fullName>
    </submittedName>
</protein>
<organism evidence="1 2">
    <name type="scientific">Clarias magur</name>
    <name type="common">Asian catfish</name>
    <name type="synonym">Macropteronotus magur</name>
    <dbReference type="NCBI Taxonomy" id="1594786"/>
    <lineage>
        <taxon>Eukaryota</taxon>
        <taxon>Metazoa</taxon>
        <taxon>Chordata</taxon>
        <taxon>Craniata</taxon>
        <taxon>Vertebrata</taxon>
        <taxon>Euteleostomi</taxon>
        <taxon>Actinopterygii</taxon>
        <taxon>Neopterygii</taxon>
        <taxon>Teleostei</taxon>
        <taxon>Ostariophysi</taxon>
        <taxon>Siluriformes</taxon>
        <taxon>Clariidae</taxon>
        <taxon>Clarias</taxon>
    </lineage>
</organism>
<evidence type="ECO:0000313" key="2">
    <source>
        <dbReference type="Proteomes" id="UP000727407"/>
    </source>
</evidence>
<keyword evidence="2" id="KW-1185">Reference proteome</keyword>
<comment type="caution">
    <text evidence="1">The sequence shown here is derived from an EMBL/GenBank/DDBJ whole genome shotgun (WGS) entry which is preliminary data.</text>
</comment>
<reference evidence="1" key="1">
    <citation type="submission" date="2020-07" db="EMBL/GenBank/DDBJ databases">
        <title>Clarias magur genome sequencing, assembly and annotation.</title>
        <authorList>
            <person name="Kushwaha B."/>
            <person name="Kumar R."/>
            <person name="Das P."/>
            <person name="Joshi C.G."/>
            <person name="Kumar D."/>
            <person name="Nagpure N.S."/>
            <person name="Pandey M."/>
            <person name="Agarwal S."/>
            <person name="Srivastava S."/>
            <person name="Singh M."/>
            <person name="Sahoo L."/>
            <person name="Jayasankar P."/>
            <person name="Meher P.K."/>
            <person name="Koringa P.G."/>
            <person name="Iquebal M.A."/>
            <person name="Das S.P."/>
            <person name="Bit A."/>
            <person name="Patnaik S."/>
            <person name="Patel N."/>
            <person name="Shah T.M."/>
            <person name="Hinsu A."/>
            <person name="Jena J.K."/>
        </authorList>
    </citation>
    <scope>NUCLEOTIDE SEQUENCE</scope>
    <source>
        <strain evidence="1">CIFAMagur01</strain>
        <tissue evidence="1">Testis</tissue>
    </source>
</reference>
<sequence length="74" mass="8271">MTTNIPGNIGQIISPGPWHEYCVNNMGLPRQHLSNNCGIFVLMYSLSFAIAGDFDFTEIGLLKYPGYQIAFSVW</sequence>
<gene>
    <name evidence="1" type="primary">g3kl21</name>
    <name evidence="1" type="ORF">DAT39_018678</name>
</gene>
<dbReference type="AlphaFoldDB" id="A0A8J4WSM6"/>
<dbReference type="OrthoDB" id="8951552at2759"/>
<accession>A0A8J4WSM6</accession>
<dbReference type="Proteomes" id="UP000727407">
    <property type="component" value="Unassembled WGS sequence"/>
</dbReference>
<evidence type="ECO:0000313" key="1">
    <source>
        <dbReference type="EMBL" id="KAF5891614.1"/>
    </source>
</evidence>
<dbReference type="SUPFAM" id="SSF54001">
    <property type="entry name" value="Cysteine proteinases"/>
    <property type="match status" value="1"/>
</dbReference>
<dbReference type="EMBL" id="QNUK01000566">
    <property type="protein sequence ID" value="KAF5891614.1"/>
    <property type="molecule type" value="Genomic_DNA"/>
</dbReference>
<dbReference type="InterPro" id="IPR038765">
    <property type="entry name" value="Papain-like_cys_pep_sf"/>
</dbReference>
<dbReference type="Gene3D" id="3.40.395.10">
    <property type="entry name" value="Adenoviral Proteinase, Chain A"/>
    <property type="match status" value="1"/>
</dbReference>
<feature type="non-terminal residue" evidence="1">
    <location>
        <position position="74"/>
    </location>
</feature>
<name>A0A8J4WSM6_CLAMG</name>